<dbReference type="Gene3D" id="2.40.50.1020">
    <property type="entry name" value="LytTr DNA-binding domain"/>
    <property type="match status" value="1"/>
</dbReference>
<dbReference type="EMBL" id="AP019308">
    <property type="protein sequence ID" value="BBH22327.1"/>
    <property type="molecule type" value="Genomic_DNA"/>
</dbReference>
<keyword evidence="2" id="KW-1185">Reference proteome</keyword>
<dbReference type="AlphaFoldDB" id="A0A3G9ITX1"/>
<dbReference type="KEGG" id="pbk:Back11_36720"/>
<organism evidence="1 2">
    <name type="scientific">Paenibacillus baekrokdamisoli</name>
    <dbReference type="NCBI Taxonomy" id="1712516"/>
    <lineage>
        <taxon>Bacteria</taxon>
        <taxon>Bacillati</taxon>
        <taxon>Bacillota</taxon>
        <taxon>Bacilli</taxon>
        <taxon>Bacillales</taxon>
        <taxon>Paenibacillaceae</taxon>
        <taxon>Paenibacillus</taxon>
    </lineage>
</organism>
<sequence>MYLPIKSLDGSYKVLKLNEDILLLQTDGKGRLCFHTFEGEYRAVERVGDWEYYLRQMGFLRTDRGTIVNLHKVEHFDPVLKVLVLLTFNGPLTIPVADSALGLLNKELDKIKSFKP</sequence>
<dbReference type="InterPro" id="IPR007492">
    <property type="entry name" value="LytTR_DNA-bd_dom"/>
</dbReference>
<dbReference type="SMART" id="SM00850">
    <property type="entry name" value="LytTR"/>
    <property type="match status" value="1"/>
</dbReference>
<gene>
    <name evidence="1" type="ORF">Back11_36720</name>
</gene>
<protein>
    <submittedName>
        <fullName evidence="1">Uncharacterized protein</fullName>
    </submittedName>
</protein>
<name>A0A3G9ITX1_9BACL</name>
<proteinExistence type="predicted"/>
<reference evidence="1 2" key="1">
    <citation type="submission" date="2018-11" db="EMBL/GenBank/DDBJ databases">
        <title>Complete genome sequence of Paenibacillus baekrokdamisoli strain KCTC 33723.</title>
        <authorList>
            <person name="Kang S.W."/>
            <person name="Lee K.C."/>
            <person name="Kim K.K."/>
            <person name="Kim J.S."/>
            <person name="Kim D.S."/>
            <person name="Ko S.H."/>
            <person name="Yang S.H."/>
            <person name="Lee J.S."/>
        </authorList>
    </citation>
    <scope>NUCLEOTIDE SEQUENCE [LARGE SCALE GENOMIC DNA]</scope>
    <source>
        <strain evidence="1 2">KCTC 33723</strain>
    </source>
</reference>
<evidence type="ECO:0000313" key="1">
    <source>
        <dbReference type="EMBL" id="BBH22327.1"/>
    </source>
</evidence>
<dbReference type="GO" id="GO:0003677">
    <property type="term" value="F:DNA binding"/>
    <property type="evidence" value="ECO:0007669"/>
    <property type="project" value="InterPro"/>
</dbReference>
<dbReference type="RefSeq" id="WP_164522861.1">
    <property type="nucleotide sequence ID" value="NZ_AP019308.1"/>
</dbReference>
<dbReference type="Proteomes" id="UP000275368">
    <property type="component" value="Chromosome"/>
</dbReference>
<dbReference type="Pfam" id="PF04397">
    <property type="entry name" value="LytTR"/>
    <property type="match status" value="1"/>
</dbReference>
<evidence type="ECO:0000313" key="2">
    <source>
        <dbReference type="Proteomes" id="UP000275368"/>
    </source>
</evidence>
<accession>A0A3G9ITX1</accession>